<proteinExistence type="predicted"/>
<evidence type="ECO:0000313" key="1">
    <source>
        <dbReference type="EnsemblPlants" id="ORUFI10G11130.1"/>
    </source>
</evidence>
<dbReference type="HOGENOM" id="CLU_1491364_0_0_1"/>
<dbReference type="Gramene" id="ORUFI10G11130.1">
    <property type="protein sequence ID" value="ORUFI10G11130.1"/>
    <property type="gene ID" value="ORUFI10G11130"/>
</dbReference>
<dbReference type="Proteomes" id="UP000008022">
    <property type="component" value="Unassembled WGS sequence"/>
</dbReference>
<sequence length="181" mass="19061">MVDTEVLDSLNRALALAFVGIELVLCHWKLGEDLQRVTWAGCYNHRRSCLSNDMPSSAVIIAAKPANTLGSLLLGLCLGRLPRQLVSLLQQTGSSSTAIAGVTPECGARNQILRHYNRVDHDDTASRVCSMDARAPTGGAGGSRASRCRCMLASSPPAHPPCGLEAAASTSAVDPSSSCTW</sequence>
<dbReference type="AlphaFoldDB" id="A0A0E0QZC5"/>
<reference evidence="2" key="1">
    <citation type="submission" date="2013-06" db="EMBL/GenBank/DDBJ databases">
        <authorList>
            <person name="Zhao Q."/>
        </authorList>
    </citation>
    <scope>NUCLEOTIDE SEQUENCE</scope>
    <source>
        <strain evidence="2">cv. W1943</strain>
    </source>
</reference>
<protein>
    <submittedName>
        <fullName evidence="1">Uncharacterized protein</fullName>
    </submittedName>
</protein>
<accession>A0A0E0QZC5</accession>
<keyword evidence="2" id="KW-1185">Reference proteome</keyword>
<organism evidence="1 2">
    <name type="scientific">Oryza rufipogon</name>
    <name type="common">Brownbeard rice</name>
    <name type="synonym">Asian wild rice</name>
    <dbReference type="NCBI Taxonomy" id="4529"/>
    <lineage>
        <taxon>Eukaryota</taxon>
        <taxon>Viridiplantae</taxon>
        <taxon>Streptophyta</taxon>
        <taxon>Embryophyta</taxon>
        <taxon>Tracheophyta</taxon>
        <taxon>Spermatophyta</taxon>
        <taxon>Magnoliopsida</taxon>
        <taxon>Liliopsida</taxon>
        <taxon>Poales</taxon>
        <taxon>Poaceae</taxon>
        <taxon>BOP clade</taxon>
        <taxon>Oryzoideae</taxon>
        <taxon>Oryzeae</taxon>
        <taxon>Oryzinae</taxon>
        <taxon>Oryza</taxon>
    </lineage>
</organism>
<dbReference type="EnsemblPlants" id="ORUFI10G11130.1">
    <property type="protein sequence ID" value="ORUFI10G11130.1"/>
    <property type="gene ID" value="ORUFI10G11130"/>
</dbReference>
<name>A0A0E0QZC5_ORYRU</name>
<reference evidence="1" key="2">
    <citation type="submission" date="2015-06" db="UniProtKB">
        <authorList>
            <consortium name="EnsemblPlants"/>
        </authorList>
    </citation>
    <scope>IDENTIFICATION</scope>
</reference>
<evidence type="ECO:0000313" key="2">
    <source>
        <dbReference type="Proteomes" id="UP000008022"/>
    </source>
</evidence>